<protein>
    <submittedName>
        <fullName evidence="3">Zn-ribbon domain-containing OB-fold protein</fullName>
    </submittedName>
</protein>
<dbReference type="PANTHER" id="PTHR34075:SF5">
    <property type="entry name" value="BLR3430 PROTEIN"/>
    <property type="match status" value="1"/>
</dbReference>
<comment type="caution">
    <text evidence="3">The sequence shown here is derived from an EMBL/GenBank/DDBJ whole genome shotgun (WGS) entry which is preliminary data.</text>
</comment>
<dbReference type="SUPFAM" id="SSF50249">
    <property type="entry name" value="Nucleic acid-binding proteins"/>
    <property type="match status" value="1"/>
</dbReference>
<evidence type="ECO:0000259" key="2">
    <source>
        <dbReference type="Pfam" id="PF12172"/>
    </source>
</evidence>
<dbReference type="Gene3D" id="6.10.30.10">
    <property type="match status" value="1"/>
</dbReference>
<accession>A0A5C8ZXZ8</accession>
<evidence type="ECO:0000313" key="4">
    <source>
        <dbReference type="Proteomes" id="UP000321039"/>
    </source>
</evidence>
<dbReference type="EMBL" id="VRZA01000004">
    <property type="protein sequence ID" value="TXS92719.1"/>
    <property type="molecule type" value="Genomic_DNA"/>
</dbReference>
<feature type="domain" description="ChsH2 C-terminal OB-fold" evidence="1">
    <location>
        <begin position="73"/>
        <end position="138"/>
    </location>
</feature>
<evidence type="ECO:0000259" key="1">
    <source>
        <dbReference type="Pfam" id="PF01796"/>
    </source>
</evidence>
<organism evidence="3 4">
    <name type="scientific">Parahaliea maris</name>
    <dbReference type="NCBI Taxonomy" id="2716870"/>
    <lineage>
        <taxon>Bacteria</taxon>
        <taxon>Pseudomonadati</taxon>
        <taxon>Pseudomonadota</taxon>
        <taxon>Gammaproteobacteria</taxon>
        <taxon>Cellvibrionales</taxon>
        <taxon>Halieaceae</taxon>
        <taxon>Parahaliea</taxon>
    </lineage>
</organism>
<keyword evidence="4" id="KW-1185">Reference proteome</keyword>
<dbReference type="PANTHER" id="PTHR34075">
    <property type="entry name" value="BLR3430 PROTEIN"/>
    <property type="match status" value="1"/>
</dbReference>
<reference evidence="3 4" key="1">
    <citation type="submission" date="2019-08" db="EMBL/GenBank/DDBJ databases">
        <title>Parahaliea maris sp. nov., isolated from the surface seawater.</title>
        <authorList>
            <person name="Liu Y."/>
        </authorList>
    </citation>
    <scope>NUCLEOTIDE SEQUENCE [LARGE SCALE GENOMIC DNA]</scope>
    <source>
        <strain evidence="3 4">HSLHS9</strain>
    </source>
</reference>
<dbReference type="RefSeq" id="WP_148068722.1">
    <property type="nucleotide sequence ID" value="NZ_VRZA01000004.1"/>
</dbReference>
<gene>
    <name evidence="3" type="ORF">FV139_12115</name>
</gene>
<dbReference type="Pfam" id="PF12172">
    <property type="entry name" value="zf-ChsH2"/>
    <property type="match status" value="1"/>
</dbReference>
<evidence type="ECO:0000313" key="3">
    <source>
        <dbReference type="EMBL" id="TXS92719.1"/>
    </source>
</evidence>
<dbReference type="InterPro" id="IPR022002">
    <property type="entry name" value="ChsH2_Znr"/>
</dbReference>
<dbReference type="InterPro" id="IPR002878">
    <property type="entry name" value="ChsH2_C"/>
</dbReference>
<dbReference type="Proteomes" id="UP000321039">
    <property type="component" value="Unassembled WGS sequence"/>
</dbReference>
<sequence>MSEDNNAQAREPVTGMDAPIYLQYQFTAGRAPSRFLHALKQGRLTGQRCPGCSQVYIPPRGSCPACGIATDEEVTLSNKATVQSFTIVYIPIPGNPIKPPYIVANLVPDGANISFIHLLSDCVNEEVHIGQRVEAVWKPAQEWDYKMDNILYYRPLEEPDVPVELIGRLPVEGWEGQA</sequence>
<feature type="domain" description="ChsH2 rubredoxin-like zinc ribbon" evidence="2">
    <location>
        <begin position="37"/>
        <end position="67"/>
    </location>
</feature>
<dbReference type="Gene3D" id="2.40.50.140">
    <property type="entry name" value="Nucleic acid-binding proteins"/>
    <property type="match status" value="1"/>
</dbReference>
<proteinExistence type="predicted"/>
<dbReference type="AlphaFoldDB" id="A0A5C8ZXZ8"/>
<name>A0A5C8ZXZ8_9GAMM</name>
<dbReference type="Pfam" id="PF01796">
    <property type="entry name" value="OB_ChsH2_C"/>
    <property type="match status" value="1"/>
</dbReference>
<dbReference type="InterPro" id="IPR052513">
    <property type="entry name" value="Thioester_dehydratase-like"/>
</dbReference>
<dbReference type="InterPro" id="IPR012340">
    <property type="entry name" value="NA-bd_OB-fold"/>
</dbReference>